<dbReference type="InterPro" id="IPR023606">
    <property type="entry name" value="CoA-Trfase_III_dom_1_sf"/>
</dbReference>
<name>A0A7W6CLS9_9SPHN</name>
<dbReference type="SUPFAM" id="SSF89796">
    <property type="entry name" value="CoA-transferase family III (CaiB/BaiF)"/>
    <property type="match status" value="1"/>
</dbReference>
<dbReference type="PANTHER" id="PTHR48207:SF3">
    <property type="entry name" value="SUCCINATE--HYDROXYMETHYLGLUTARATE COA-TRANSFERASE"/>
    <property type="match status" value="1"/>
</dbReference>
<keyword evidence="3" id="KW-1185">Reference proteome</keyword>
<dbReference type="EMBL" id="JACIDX010000011">
    <property type="protein sequence ID" value="MBB3956090.1"/>
    <property type="molecule type" value="Genomic_DNA"/>
</dbReference>
<dbReference type="RefSeq" id="WP_183626962.1">
    <property type="nucleotide sequence ID" value="NZ_JACIDX010000011.1"/>
</dbReference>
<proteinExistence type="predicted"/>
<dbReference type="Gene3D" id="3.30.1540.10">
    <property type="entry name" value="formyl-coa transferase, domain 3"/>
    <property type="match status" value="1"/>
</dbReference>
<dbReference type="InterPro" id="IPR050483">
    <property type="entry name" value="CoA-transferase_III_domain"/>
</dbReference>
<dbReference type="AlphaFoldDB" id="A0A7W6CLS9"/>
<dbReference type="InterPro" id="IPR003673">
    <property type="entry name" value="CoA-Trfase_fam_III"/>
</dbReference>
<evidence type="ECO:0000313" key="2">
    <source>
        <dbReference type="EMBL" id="MBB3956090.1"/>
    </source>
</evidence>
<organism evidence="2 3">
    <name type="scientific">Novosphingobium sediminicola</name>
    <dbReference type="NCBI Taxonomy" id="563162"/>
    <lineage>
        <taxon>Bacteria</taxon>
        <taxon>Pseudomonadati</taxon>
        <taxon>Pseudomonadota</taxon>
        <taxon>Alphaproteobacteria</taxon>
        <taxon>Sphingomonadales</taxon>
        <taxon>Sphingomonadaceae</taxon>
        <taxon>Novosphingobium</taxon>
    </lineage>
</organism>
<protein>
    <submittedName>
        <fullName evidence="2">Crotonobetainyl-CoA:carnitine CoA-transferase CaiB-like acyl-CoA transferase</fullName>
    </submittedName>
</protein>
<sequence>MSARALDGVRVLDLSRVLAGPWSTQILADFGADVIKIELPGNGDDTRAWGPPNLIGADGAPELGESAYYLCANRNKRSAAINLAHPDGAALIRDLAAQADIIVENFKVGGLKKYGLDYDSLKAINPRAVYCSITGFGQTGPYTRRGGYDFVAQGMGGFMSITGEEDGGPLRAGVAMADLSTGMYATVSILAALRHAERTGEGQQIDISLLDTQIAMLANQGSNWLVGGVVPGRLGNRHPTVVPYKTFEVADGIMIIAVGNDRQFRALCVEMDAAHLADDPRFATSRARLINRDEIEAIVQDLVRPHTRNSLIDRFEACGVPSGPVNTIKDVFEDPFIEARGTVHRFTREDGVEIPTVAYPGKLSATPADYRRQPPRVGEHTNEILRDWLPMTDEALDALSADGVIAQRKA</sequence>
<reference evidence="2 3" key="1">
    <citation type="submission" date="2020-08" db="EMBL/GenBank/DDBJ databases">
        <title>Genomic Encyclopedia of Type Strains, Phase IV (KMG-IV): sequencing the most valuable type-strain genomes for metagenomic binning, comparative biology and taxonomic classification.</title>
        <authorList>
            <person name="Goeker M."/>
        </authorList>
    </citation>
    <scope>NUCLEOTIDE SEQUENCE [LARGE SCALE GENOMIC DNA]</scope>
    <source>
        <strain evidence="2 3">DSM 27057</strain>
    </source>
</reference>
<accession>A0A7W6CLS9</accession>
<comment type="caution">
    <text evidence="2">The sequence shown here is derived from an EMBL/GenBank/DDBJ whole genome shotgun (WGS) entry which is preliminary data.</text>
</comment>
<dbReference type="Pfam" id="PF02515">
    <property type="entry name" value="CoA_transf_3"/>
    <property type="match status" value="1"/>
</dbReference>
<dbReference type="PANTHER" id="PTHR48207">
    <property type="entry name" value="SUCCINATE--HYDROXYMETHYLGLUTARATE COA-TRANSFERASE"/>
    <property type="match status" value="1"/>
</dbReference>
<dbReference type="GO" id="GO:0008410">
    <property type="term" value="F:CoA-transferase activity"/>
    <property type="evidence" value="ECO:0007669"/>
    <property type="project" value="TreeGrafter"/>
</dbReference>
<dbReference type="InterPro" id="IPR044855">
    <property type="entry name" value="CoA-Trfase_III_dom3_sf"/>
</dbReference>
<keyword evidence="1 2" id="KW-0808">Transferase</keyword>
<evidence type="ECO:0000313" key="3">
    <source>
        <dbReference type="Proteomes" id="UP000548867"/>
    </source>
</evidence>
<evidence type="ECO:0000256" key="1">
    <source>
        <dbReference type="ARBA" id="ARBA00022679"/>
    </source>
</evidence>
<gene>
    <name evidence="2" type="ORF">GGR38_003047</name>
</gene>
<dbReference type="Proteomes" id="UP000548867">
    <property type="component" value="Unassembled WGS sequence"/>
</dbReference>
<dbReference type="Gene3D" id="3.40.50.10540">
    <property type="entry name" value="Crotonobetainyl-coa:carnitine coa-transferase, domain 1"/>
    <property type="match status" value="1"/>
</dbReference>